<evidence type="ECO:0000256" key="1">
    <source>
        <dbReference type="ARBA" id="ARBA00023125"/>
    </source>
</evidence>
<dbReference type="PROSITE" id="PS50977">
    <property type="entry name" value="HTH_TETR_2"/>
    <property type="match status" value="1"/>
</dbReference>
<dbReference type="Pfam" id="PF00440">
    <property type="entry name" value="TetR_N"/>
    <property type="match status" value="1"/>
</dbReference>
<dbReference type="EMBL" id="JAERRJ010000006">
    <property type="protein sequence ID" value="MBL1076293.1"/>
    <property type="molecule type" value="Genomic_DNA"/>
</dbReference>
<keyword evidence="1 2" id="KW-0238">DNA-binding</keyword>
<dbReference type="Pfam" id="PF17918">
    <property type="entry name" value="TetR_C_15"/>
    <property type="match status" value="1"/>
</dbReference>
<gene>
    <name evidence="4" type="ORF">JK358_17990</name>
</gene>
<keyword evidence="5" id="KW-1185">Reference proteome</keyword>
<dbReference type="PANTHER" id="PTHR30055">
    <property type="entry name" value="HTH-TYPE TRANSCRIPTIONAL REGULATOR RUTR"/>
    <property type="match status" value="1"/>
</dbReference>
<evidence type="ECO:0000259" key="3">
    <source>
        <dbReference type="PROSITE" id="PS50977"/>
    </source>
</evidence>
<organism evidence="4 5">
    <name type="scientific">Nocardia acididurans</name>
    <dbReference type="NCBI Taxonomy" id="2802282"/>
    <lineage>
        <taxon>Bacteria</taxon>
        <taxon>Bacillati</taxon>
        <taxon>Actinomycetota</taxon>
        <taxon>Actinomycetes</taxon>
        <taxon>Mycobacteriales</taxon>
        <taxon>Nocardiaceae</taxon>
        <taxon>Nocardia</taxon>
    </lineage>
</organism>
<dbReference type="InterPro" id="IPR041669">
    <property type="entry name" value="TetR_C_15"/>
</dbReference>
<reference evidence="4 5" key="1">
    <citation type="submission" date="2021-01" db="EMBL/GenBank/DDBJ databases">
        <title>WGS of actinomycetes isolated from Thailand.</title>
        <authorList>
            <person name="Thawai C."/>
        </authorList>
    </citation>
    <scope>NUCLEOTIDE SEQUENCE [LARGE SCALE GENOMIC DNA]</scope>
    <source>
        <strain evidence="4 5">LPG 2</strain>
    </source>
</reference>
<protein>
    <submittedName>
        <fullName evidence="4">Helix-turn-helix transcriptional regulator</fullName>
    </submittedName>
</protein>
<dbReference type="Proteomes" id="UP000602198">
    <property type="component" value="Unassembled WGS sequence"/>
</dbReference>
<accession>A0ABS1M6L5</accession>
<dbReference type="Gene3D" id="1.10.357.10">
    <property type="entry name" value="Tetracycline Repressor, domain 2"/>
    <property type="match status" value="1"/>
</dbReference>
<evidence type="ECO:0000313" key="5">
    <source>
        <dbReference type="Proteomes" id="UP000602198"/>
    </source>
</evidence>
<feature type="DNA-binding region" description="H-T-H motif" evidence="2">
    <location>
        <begin position="37"/>
        <end position="56"/>
    </location>
</feature>
<evidence type="ECO:0000256" key="2">
    <source>
        <dbReference type="PROSITE-ProRule" id="PRU00335"/>
    </source>
</evidence>
<proteinExistence type="predicted"/>
<dbReference type="InterPro" id="IPR001647">
    <property type="entry name" value="HTH_TetR"/>
</dbReference>
<feature type="domain" description="HTH tetR-type" evidence="3">
    <location>
        <begin position="15"/>
        <end position="74"/>
    </location>
</feature>
<dbReference type="InterPro" id="IPR050109">
    <property type="entry name" value="HTH-type_TetR-like_transc_reg"/>
</dbReference>
<comment type="caution">
    <text evidence="4">The sequence shown here is derived from an EMBL/GenBank/DDBJ whole genome shotgun (WGS) entry which is preliminary data.</text>
</comment>
<dbReference type="RefSeq" id="WP_201948828.1">
    <property type="nucleotide sequence ID" value="NZ_JAERRJ010000006.1"/>
</dbReference>
<sequence length="198" mass="22306">MSESPRRRPRQRRSRETVATLLEAAAQMFDREGWSTTTNRIAERAGLSIGTLYQYFPDKNALLHALAERHVREAGVRLGAVFSELRSTTPDFDETMRAILAAVVDLHRDRPGLHALMHRAAPRLPVELAALRAFEDHLAQEISFHLVRLGRGGGDPDYLARTLVHAVDAQVHRVLTRDRPDVDRLMMLVHRLTAEPAG</sequence>
<name>A0ABS1M6L5_9NOCA</name>
<evidence type="ECO:0000313" key="4">
    <source>
        <dbReference type="EMBL" id="MBL1076293.1"/>
    </source>
</evidence>
<dbReference type="PANTHER" id="PTHR30055:SF226">
    <property type="entry name" value="HTH-TYPE TRANSCRIPTIONAL REGULATOR PKSA"/>
    <property type="match status" value="1"/>
</dbReference>
<dbReference type="PRINTS" id="PR00455">
    <property type="entry name" value="HTHTETR"/>
</dbReference>
<dbReference type="SUPFAM" id="SSF46689">
    <property type="entry name" value="Homeodomain-like"/>
    <property type="match status" value="1"/>
</dbReference>
<dbReference type="InterPro" id="IPR009057">
    <property type="entry name" value="Homeodomain-like_sf"/>
</dbReference>